<keyword evidence="2" id="KW-1185">Reference proteome</keyword>
<gene>
    <name evidence="1" type="ORF">SAMN05216452_3637</name>
</gene>
<evidence type="ECO:0000313" key="1">
    <source>
        <dbReference type="EMBL" id="SEB90841.1"/>
    </source>
</evidence>
<name>A0A1H4N6C8_9HYPH</name>
<protein>
    <submittedName>
        <fullName evidence="1">Uncharacterized protein</fullName>
    </submittedName>
</protein>
<accession>A0A1H4N6C8</accession>
<dbReference type="AlphaFoldDB" id="A0A1H4N6C8"/>
<evidence type="ECO:0000313" key="2">
    <source>
        <dbReference type="Proteomes" id="UP000199064"/>
    </source>
</evidence>
<reference evidence="2" key="1">
    <citation type="submission" date="2016-10" db="EMBL/GenBank/DDBJ databases">
        <authorList>
            <person name="Varghese N."/>
            <person name="Submissions S."/>
        </authorList>
    </citation>
    <scope>NUCLEOTIDE SEQUENCE [LARGE SCALE GENOMIC DNA]</scope>
    <source>
        <strain evidence="2">ES.061</strain>
    </source>
</reference>
<proteinExistence type="predicted"/>
<dbReference type="Proteomes" id="UP000199064">
    <property type="component" value="Unassembled WGS sequence"/>
</dbReference>
<organism evidence="1 2">
    <name type="scientific">Nitratireductor aquibiodomus</name>
    <dbReference type="NCBI Taxonomy" id="204799"/>
    <lineage>
        <taxon>Bacteria</taxon>
        <taxon>Pseudomonadati</taxon>
        <taxon>Pseudomonadota</taxon>
        <taxon>Alphaproteobacteria</taxon>
        <taxon>Hyphomicrobiales</taxon>
        <taxon>Phyllobacteriaceae</taxon>
        <taxon>Nitratireductor</taxon>
    </lineage>
</organism>
<dbReference type="EMBL" id="FNSL01000001">
    <property type="protein sequence ID" value="SEB90841.1"/>
    <property type="molecule type" value="Genomic_DNA"/>
</dbReference>
<sequence>MRRRDCSIHVPTEWGMAMACCVFQAASGTGTYPVNGFCIWRDGWFKLCNLL</sequence>